<proteinExistence type="predicted"/>
<evidence type="ECO:0000313" key="1">
    <source>
        <dbReference type="Proteomes" id="UP000035681"/>
    </source>
</evidence>
<organism evidence="2">
    <name type="scientific">Strongyloides stercoralis</name>
    <name type="common">Threadworm</name>
    <dbReference type="NCBI Taxonomy" id="6248"/>
    <lineage>
        <taxon>Eukaryota</taxon>
        <taxon>Metazoa</taxon>
        <taxon>Ecdysozoa</taxon>
        <taxon>Nematoda</taxon>
        <taxon>Chromadorea</taxon>
        <taxon>Rhabditida</taxon>
        <taxon>Tylenchina</taxon>
        <taxon>Panagrolaimomorpha</taxon>
        <taxon>Strongyloidoidea</taxon>
        <taxon>Strongyloididae</taxon>
        <taxon>Strongyloides</taxon>
    </lineage>
</organism>
<protein>
    <submittedName>
        <fullName evidence="2 3">Uncharacterized protein</fullName>
    </submittedName>
</protein>
<name>A0A0K0DV64_STRER</name>
<evidence type="ECO:0000313" key="2">
    <source>
        <dbReference type="WBParaSite" id="SSTP_0000113200.1"/>
    </source>
</evidence>
<dbReference type="WBParaSite" id="TCONS_00008573.p1">
    <property type="protein sequence ID" value="TCONS_00008573.p1"/>
    <property type="gene ID" value="XLOC_006508"/>
</dbReference>
<reference evidence="2" key="1">
    <citation type="submission" date="2015-08" db="UniProtKB">
        <authorList>
            <consortium name="WormBaseParasite"/>
        </authorList>
    </citation>
    <scope>IDENTIFICATION</scope>
</reference>
<evidence type="ECO:0000313" key="3">
    <source>
        <dbReference type="WBParaSite" id="TCONS_00008573.p1"/>
    </source>
</evidence>
<dbReference type="AlphaFoldDB" id="A0A0K0DV64"/>
<keyword evidence="1" id="KW-1185">Reference proteome</keyword>
<sequence>MVLIFVFISFISIIFPYLIFCSNEKPKADSPKVLKKENIQVKQGLDIFNKIENNGQKDIINESKIEEDKKESHDTAPKCFDVPAFIPSDNYRTQLKENDYEMIVIKS</sequence>
<dbReference type="Proteomes" id="UP000035681">
    <property type="component" value="Unplaced"/>
</dbReference>
<accession>A0A0K0DV64</accession>
<dbReference type="WBParaSite" id="SSTP_0000113200.1">
    <property type="protein sequence ID" value="SSTP_0000113200.1"/>
    <property type="gene ID" value="SSTP_0000113200"/>
</dbReference>